<dbReference type="PANTHER" id="PTHR24320">
    <property type="entry name" value="RETINOL DEHYDROGENASE"/>
    <property type="match status" value="1"/>
</dbReference>
<keyword evidence="4" id="KW-1185">Reference proteome</keyword>
<comment type="caution">
    <text evidence="3">The sequence shown here is derived from an EMBL/GenBank/DDBJ whole genome shotgun (WGS) entry which is preliminary data.</text>
</comment>
<dbReference type="PRINTS" id="PR00081">
    <property type="entry name" value="GDHRDH"/>
</dbReference>
<dbReference type="Pfam" id="PF00106">
    <property type="entry name" value="adh_short"/>
    <property type="match status" value="1"/>
</dbReference>
<evidence type="ECO:0000313" key="4">
    <source>
        <dbReference type="Proteomes" id="UP001302602"/>
    </source>
</evidence>
<dbReference type="RefSeq" id="XP_062650732.1">
    <property type="nucleotide sequence ID" value="XM_062792043.1"/>
</dbReference>
<evidence type="ECO:0000313" key="3">
    <source>
        <dbReference type="EMBL" id="KAK4126961.1"/>
    </source>
</evidence>
<evidence type="ECO:0000256" key="2">
    <source>
        <dbReference type="ARBA" id="ARBA00023002"/>
    </source>
</evidence>
<gene>
    <name evidence="3" type="ORF">N657DRAFT_640841</name>
</gene>
<reference evidence="3" key="2">
    <citation type="submission" date="2023-05" db="EMBL/GenBank/DDBJ databases">
        <authorList>
            <consortium name="Lawrence Berkeley National Laboratory"/>
            <person name="Steindorff A."/>
            <person name="Hensen N."/>
            <person name="Bonometti L."/>
            <person name="Westerberg I."/>
            <person name="Brannstrom I.O."/>
            <person name="Guillou S."/>
            <person name="Cros-Aarteil S."/>
            <person name="Calhoun S."/>
            <person name="Haridas S."/>
            <person name="Kuo A."/>
            <person name="Mondo S."/>
            <person name="Pangilinan J."/>
            <person name="Riley R."/>
            <person name="Labutti K."/>
            <person name="Andreopoulos B."/>
            <person name="Lipzen A."/>
            <person name="Chen C."/>
            <person name="Yanf M."/>
            <person name="Daum C."/>
            <person name="Ng V."/>
            <person name="Clum A."/>
            <person name="Ohm R."/>
            <person name="Martin F."/>
            <person name="Silar P."/>
            <person name="Natvig D."/>
            <person name="Lalanne C."/>
            <person name="Gautier V."/>
            <person name="Ament-Velasquez S.L."/>
            <person name="Kruys A."/>
            <person name="Hutchinson M.I."/>
            <person name="Powell A.J."/>
            <person name="Barry K."/>
            <person name="Miller A.N."/>
            <person name="Grigoriev I.V."/>
            <person name="Debuchy R."/>
            <person name="Gladieux P."/>
            <person name="Thoren M.H."/>
            <person name="Johannesson H."/>
        </authorList>
    </citation>
    <scope>NUCLEOTIDE SEQUENCE</scope>
    <source>
        <strain evidence="3">CBS 731.68</strain>
    </source>
</reference>
<dbReference type="SUPFAM" id="SSF51735">
    <property type="entry name" value="NAD(P)-binding Rossmann-fold domains"/>
    <property type="match status" value="1"/>
</dbReference>
<dbReference type="Gene3D" id="3.40.50.720">
    <property type="entry name" value="NAD(P)-binding Rossmann-like Domain"/>
    <property type="match status" value="1"/>
</dbReference>
<evidence type="ECO:0000256" key="1">
    <source>
        <dbReference type="ARBA" id="ARBA00006484"/>
    </source>
</evidence>
<keyword evidence="2" id="KW-0560">Oxidoreductase</keyword>
<dbReference type="PANTHER" id="PTHR24320:SF148">
    <property type="entry name" value="NAD(P)-BINDING ROSSMANN-FOLD SUPERFAMILY PROTEIN"/>
    <property type="match status" value="1"/>
</dbReference>
<dbReference type="Proteomes" id="UP001302602">
    <property type="component" value="Unassembled WGS sequence"/>
</dbReference>
<dbReference type="AlphaFoldDB" id="A0AAN6U8G6"/>
<protein>
    <submittedName>
        <fullName evidence="3">NAD(P)-binding protein</fullName>
    </submittedName>
</protein>
<proteinExistence type="inferred from homology"/>
<dbReference type="GO" id="GO:0016491">
    <property type="term" value="F:oxidoreductase activity"/>
    <property type="evidence" value="ECO:0007669"/>
    <property type="project" value="UniProtKB-KW"/>
</dbReference>
<comment type="similarity">
    <text evidence="1">Belongs to the short-chain dehydrogenases/reductases (SDR) family.</text>
</comment>
<reference evidence="3" key="1">
    <citation type="journal article" date="2023" name="Mol. Phylogenet. Evol.">
        <title>Genome-scale phylogeny and comparative genomics of the fungal order Sordariales.</title>
        <authorList>
            <person name="Hensen N."/>
            <person name="Bonometti L."/>
            <person name="Westerberg I."/>
            <person name="Brannstrom I.O."/>
            <person name="Guillou S."/>
            <person name="Cros-Aarteil S."/>
            <person name="Calhoun S."/>
            <person name="Haridas S."/>
            <person name="Kuo A."/>
            <person name="Mondo S."/>
            <person name="Pangilinan J."/>
            <person name="Riley R."/>
            <person name="LaButti K."/>
            <person name="Andreopoulos B."/>
            <person name="Lipzen A."/>
            <person name="Chen C."/>
            <person name="Yan M."/>
            <person name="Daum C."/>
            <person name="Ng V."/>
            <person name="Clum A."/>
            <person name="Steindorff A."/>
            <person name="Ohm R.A."/>
            <person name="Martin F."/>
            <person name="Silar P."/>
            <person name="Natvig D.O."/>
            <person name="Lalanne C."/>
            <person name="Gautier V."/>
            <person name="Ament-Velasquez S.L."/>
            <person name="Kruys A."/>
            <person name="Hutchinson M.I."/>
            <person name="Powell A.J."/>
            <person name="Barry K."/>
            <person name="Miller A.N."/>
            <person name="Grigoriev I.V."/>
            <person name="Debuchy R."/>
            <person name="Gladieux P."/>
            <person name="Hiltunen Thoren M."/>
            <person name="Johannesson H."/>
        </authorList>
    </citation>
    <scope>NUCLEOTIDE SEQUENCE</scope>
    <source>
        <strain evidence="3">CBS 731.68</strain>
    </source>
</reference>
<organism evidence="3 4">
    <name type="scientific">Parathielavia appendiculata</name>
    <dbReference type="NCBI Taxonomy" id="2587402"/>
    <lineage>
        <taxon>Eukaryota</taxon>
        <taxon>Fungi</taxon>
        <taxon>Dikarya</taxon>
        <taxon>Ascomycota</taxon>
        <taxon>Pezizomycotina</taxon>
        <taxon>Sordariomycetes</taxon>
        <taxon>Sordariomycetidae</taxon>
        <taxon>Sordariales</taxon>
        <taxon>Chaetomiaceae</taxon>
        <taxon>Parathielavia</taxon>
    </lineage>
</organism>
<name>A0AAN6U8G6_9PEZI</name>
<dbReference type="EMBL" id="MU853224">
    <property type="protein sequence ID" value="KAK4126961.1"/>
    <property type="molecule type" value="Genomic_DNA"/>
</dbReference>
<sequence>MATIAKTVVATGASSGLGFELIKQLLNNPSAQPYRFILGARDVPRTRAAYDALQYDTTRHSLTVLPLELSDLATTRSFAQQTLQRLAGAESGNGARLDYLLLNAAISGGKEAAKKGEMDGWCEAVVVNHFSQHYLVHLLREKLVESKGRVVVVSSGAIRGIKDTDSLERDLKAGASDNAQLLYGQTKFVQLLGAHWWRRQLKGQATIVAVSPGLIPDTGLGRGAGMKLSMTMPDAKTVPEGAQSILGAFTRDDLPEDQEQIFLTSWGEWWNKDVYSLALDQALQEKWCPSKEVIEKEAGLSG</sequence>
<dbReference type="InterPro" id="IPR036291">
    <property type="entry name" value="NAD(P)-bd_dom_sf"/>
</dbReference>
<dbReference type="GeneID" id="87828812"/>
<accession>A0AAN6U8G6</accession>
<dbReference type="InterPro" id="IPR002347">
    <property type="entry name" value="SDR_fam"/>
</dbReference>